<dbReference type="Gene3D" id="3.20.20.370">
    <property type="entry name" value="Glycoside hydrolase/deacetylase"/>
    <property type="match status" value="1"/>
</dbReference>
<dbReference type="HOGENOM" id="CLU_018760_0_0_2"/>
<evidence type="ECO:0000259" key="1">
    <source>
        <dbReference type="PROSITE" id="PS51677"/>
    </source>
</evidence>
<evidence type="ECO:0000313" key="3">
    <source>
        <dbReference type="Proteomes" id="UP000006101"/>
    </source>
</evidence>
<proteinExistence type="predicted"/>
<dbReference type="GeneID" id="13725904"/>
<reference evidence="2 3" key="1">
    <citation type="journal article" date="2012" name="J. Bacteriol.">
        <title>Draft Genome Sequence of an Ammonia-Oxidizing Archaeon, "Candidatus Nitrosopumilus koreensis" AR1, from Marine Sediment.</title>
        <authorList>
            <person name="Park S.J."/>
            <person name="Kim J.G."/>
            <person name="Jung M.Y."/>
            <person name="Kim S.J."/>
            <person name="Cha I.T."/>
            <person name="Kwon K."/>
            <person name="Lee J.H."/>
            <person name="Rhee S.K."/>
        </authorList>
    </citation>
    <scope>NUCLEOTIDE SEQUENCE [LARGE SCALE GENOMIC DNA]</scope>
    <source>
        <strain evidence="2 3">AR1</strain>
    </source>
</reference>
<evidence type="ECO:0000313" key="2">
    <source>
        <dbReference type="EMBL" id="AFS80358.1"/>
    </source>
</evidence>
<dbReference type="GO" id="GO:0005975">
    <property type="term" value="P:carbohydrate metabolic process"/>
    <property type="evidence" value="ECO:0007669"/>
    <property type="project" value="InterPro"/>
</dbReference>
<dbReference type="Proteomes" id="UP000006101">
    <property type="component" value="Chromosome"/>
</dbReference>
<organism evidence="2 3">
    <name type="scientific">Candidatus Nitrosopumilus koreensis AR1</name>
    <dbReference type="NCBI Taxonomy" id="1229908"/>
    <lineage>
        <taxon>Archaea</taxon>
        <taxon>Nitrososphaerota</taxon>
        <taxon>Nitrososphaeria</taxon>
        <taxon>Nitrosopumilales</taxon>
        <taxon>Nitrosopumilaceae</taxon>
        <taxon>Nitrosopumilus</taxon>
    </lineage>
</organism>
<dbReference type="RefSeq" id="WP_014962747.1">
    <property type="nucleotide sequence ID" value="NC_018655.1"/>
</dbReference>
<sequence length="808" mass="91272">MVDKMIDKKLFLLFVGVLLIPSLASDVFAENTALQIELTYPNGDRVSLGNTNLVIESQDDSIHQELIGTSSEPYFTTELPVDSRYEILVYVNDMLAGTKYLSLDDKTEHLIKIPINPSVGMKFIAYYEDGKTPIEGALLELYSHNGNLIKSAKTDAEGKTLRFWVSSTIATGDHYRVKISISDDLVYESTEIRLGSGSSDFDIVTNWPAVVDFIKINSNLENYPNHSYEKNVVARVFNEQLEKSATFVRDSAHITELQVGKYQVWVFEKNNPSHLLANQTIIVDDNSGQYDVSVLNSLPESNVVSEPSLQVNSNPDKSEFLNDFSNLSWTKQSSSGQQTQNIDDNLLQLVTEGNNDAVFTRSSFDKMDLSDKKITISYSLDNISSLEQFWIYFSHDDFESWYTHKISVPKATDGKLLTYTFQISDSDITGEPDMSSLSQVQVRIKDNSVGPVTLNLYEFFIENTSSDQITNVGYSDLESCNCVAFRLDDIQDFFLADVQIELIKTFQRNNVDLTIGVIANQIGKDIDLTDFVSSVSDAPGIGFANHGWNHDDFAQFDTVGQEMLILRSNNKIVELFGVEPTVFIPPFNSYNDATVSALLSLEFTHFSSELDFATPPFPLSGQTLYHFPETAFTGELNDERTQFVGLSADTTFDQVTKSISEHGFAVVTLHPQEFSLFYHQNYQNDVNFAQIEQLEILFGKLNEHNIDTVLISEINTEPNQKLIVPQWIKNNAQWWVEDRVSTEEFVNSLEFLISEDVIHVSQTEQTGVSHEIPVWVKQNIEWWAHGFTSDLEFLNATEFLIQNGIIQI</sequence>
<dbReference type="InterPro" id="IPR002509">
    <property type="entry name" value="NODB_dom"/>
</dbReference>
<protein>
    <recommendedName>
        <fullName evidence="1">NodB homology domain-containing protein</fullName>
    </recommendedName>
</protein>
<dbReference type="InterPro" id="IPR011330">
    <property type="entry name" value="Glyco_hydro/deAcase_b/a-brl"/>
</dbReference>
<dbReference type="PROSITE" id="PS51677">
    <property type="entry name" value="NODB"/>
    <property type="match status" value="1"/>
</dbReference>
<dbReference type="STRING" id="1229908.NKOR_02290"/>
<gene>
    <name evidence="2" type="ORF">NKOR_02290</name>
</gene>
<keyword evidence="3" id="KW-1185">Reference proteome</keyword>
<dbReference type="Pfam" id="PF01522">
    <property type="entry name" value="Polysacc_deac_1"/>
    <property type="match status" value="1"/>
</dbReference>
<dbReference type="KEGG" id="nkr:NKOR_02290"/>
<dbReference type="PATRIC" id="fig|1229908.8.peg.483"/>
<feature type="domain" description="NodB homology" evidence="1">
    <location>
        <begin position="481"/>
        <end position="709"/>
    </location>
</feature>
<dbReference type="EMBL" id="CP003842">
    <property type="protein sequence ID" value="AFS80358.1"/>
    <property type="molecule type" value="Genomic_DNA"/>
</dbReference>
<dbReference type="AlphaFoldDB" id="K0B2V6"/>
<accession>K0B2V6</accession>
<dbReference type="GO" id="GO:0016810">
    <property type="term" value="F:hydrolase activity, acting on carbon-nitrogen (but not peptide) bonds"/>
    <property type="evidence" value="ECO:0007669"/>
    <property type="project" value="InterPro"/>
</dbReference>
<dbReference type="SUPFAM" id="SSF88713">
    <property type="entry name" value="Glycoside hydrolase/deacetylase"/>
    <property type="match status" value="1"/>
</dbReference>
<name>K0B2V6_9ARCH</name>